<reference evidence="3" key="1">
    <citation type="submission" date="2022-01" db="EMBL/GenBank/DDBJ databases">
        <title>Genome-Based Taxonomic Classification of the Phylum Actinobacteria.</title>
        <authorList>
            <person name="Gao Y."/>
        </authorList>
    </citation>
    <scope>NUCLEOTIDE SEQUENCE</scope>
    <source>
        <strain evidence="3">KLBMP 8922</strain>
    </source>
</reference>
<dbReference type="Pfam" id="PF01471">
    <property type="entry name" value="PG_binding_1"/>
    <property type="match status" value="1"/>
</dbReference>
<organism evidence="3 4">
    <name type="scientific">Yinghuangia soli</name>
    <dbReference type="NCBI Taxonomy" id="2908204"/>
    <lineage>
        <taxon>Bacteria</taxon>
        <taxon>Bacillati</taxon>
        <taxon>Actinomycetota</taxon>
        <taxon>Actinomycetes</taxon>
        <taxon>Kitasatosporales</taxon>
        <taxon>Streptomycetaceae</taxon>
        <taxon>Yinghuangia</taxon>
    </lineage>
</organism>
<dbReference type="AlphaFoldDB" id="A0AA41U458"/>
<dbReference type="InterPro" id="IPR036365">
    <property type="entry name" value="PGBD-like_sf"/>
</dbReference>
<dbReference type="InterPro" id="IPR036366">
    <property type="entry name" value="PGBDSf"/>
</dbReference>
<sequence length="119" mass="12679">MPKITAKVTMVLSSTALAFAGLTAAAPAASAESLCNYISDSARPTVYVNQDGTATKQVQCLINWYSGYPPIIAVDGDYGPATYTAIKWVQNCHNLVDDGIVGNQTWAKLYSPWARCASS</sequence>
<proteinExistence type="predicted"/>
<dbReference type="SUPFAM" id="SSF47090">
    <property type="entry name" value="PGBD-like"/>
    <property type="match status" value="1"/>
</dbReference>
<dbReference type="RefSeq" id="WP_235057280.1">
    <property type="nucleotide sequence ID" value="NZ_JAKFHA010000035.1"/>
</dbReference>
<keyword evidence="4" id="KW-1185">Reference proteome</keyword>
<accession>A0AA41U458</accession>
<comment type="caution">
    <text evidence="3">The sequence shown here is derived from an EMBL/GenBank/DDBJ whole genome shotgun (WGS) entry which is preliminary data.</text>
</comment>
<keyword evidence="1" id="KW-0732">Signal</keyword>
<evidence type="ECO:0000256" key="1">
    <source>
        <dbReference type="SAM" id="SignalP"/>
    </source>
</evidence>
<evidence type="ECO:0000313" key="3">
    <source>
        <dbReference type="EMBL" id="MCF2532501.1"/>
    </source>
</evidence>
<name>A0AA41U458_9ACTN</name>
<dbReference type="Gene3D" id="1.10.101.10">
    <property type="entry name" value="PGBD-like superfamily/PGBD"/>
    <property type="match status" value="1"/>
</dbReference>
<feature type="domain" description="Peptidoglycan binding-like" evidence="2">
    <location>
        <begin position="52"/>
        <end position="109"/>
    </location>
</feature>
<dbReference type="InterPro" id="IPR002477">
    <property type="entry name" value="Peptidoglycan-bd-like"/>
</dbReference>
<gene>
    <name evidence="3" type="ORF">LZ495_35550</name>
</gene>
<feature type="chain" id="PRO_5041411920" evidence="1">
    <location>
        <begin position="21"/>
        <end position="119"/>
    </location>
</feature>
<feature type="signal peptide" evidence="1">
    <location>
        <begin position="1"/>
        <end position="20"/>
    </location>
</feature>
<evidence type="ECO:0000313" key="4">
    <source>
        <dbReference type="Proteomes" id="UP001165378"/>
    </source>
</evidence>
<dbReference type="Proteomes" id="UP001165378">
    <property type="component" value="Unassembled WGS sequence"/>
</dbReference>
<protein>
    <submittedName>
        <fullName evidence="3">Peptidoglycan-binding protein</fullName>
    </submittedName>
</protein>
<evidence type="ECO:0000259" key="2">
    <source>
        <dbReference type="Pfam" id="PF01471"/>
    </source>
</evidence>
<dbReference type="EMBL" id="JAKFHA010000035">
    <property type="protein sequence ID" value="MCF2532501.1"/>
    <property type="molecule type" value="Genomic_DNA"/>
</dbReference>